<gene>
    <name evidence="1" type="ORF">MA16_Dca022973</name>
</gene>
<dbReference type="AlphaFoldDB" id="A0A2I0X3N2"/>
<dbReference type="EMBL" id="KZ502189">
    <property type="protein sequence ID" value="PKU82516.1"/>
    <property type="molecule type" value="Genomic_DNA"/>
</dbReference>
<sequence>MHGRGVNECLKLHPNLCKEKVSTNFMHGNDVHSVEVDNVVPNLMVEGNISNLQDTFENIIPQVIEGPTDKE</sequence>
<dbReference type="Proteomes" id="UP000233837">
    <property type="component" value="Unassembled WGS sequence"/>
</dbReference>
<reference evidence="1 2" key="2">
    <citation type="journal article" date="2017" name="Nature">
        <title>The Apostasia genome and the evolution of orchids.</title>
        <authorList>
            <person name="Zhang G.Q."/>
            <person name="Liu K.W."/>
            <person name="Li Z."/>
            <person name="Lohaus R."/>
            <person name="Hsiao Y.Y."/>
            <person name="Niu S.C."/>
            <person name="Wang J.Y."/>
            <person name="Lin Y.C."/>
            <person name="Xu Q."/>
            <person name="Chen L.J."/>
            <person name="Yoshida K."/>
            <person name="Fujiwara S."/>
            <person name="Wang Z.W."/>
            <person name="Zhang Y.Q."/>
            <person name="Mitsuda N."/>
            <person name="Wang M."/>
            <person name="Liu G.H."/>
            <person name="Pecoraro L."/>
            <person name="Huang H.X."/>
            <person name="Xiao X.J."/>
            <person name="Lin M."/>
            <person name="Wu X.Y."/>
            <person name="Wu W.L."/>
            <person name="Chen Y.Y."/>
            <person name="Chang S.B."/>
            <person name="Sakamoto S."/>
            <person name="Ohme-Takagi M."/>
            <person name="Yagi M."/>
            <person name="Zeng S.J."/>
            <person name="Shen C.Y."/>
            <person name="Yeh C.M."/>
            <person name="Luo Y.B."/>
            <person name="Tsai W.C."/>
            <person name="Van de Peer Y."/>
            <person name="Liu Z.J."/>
        </authorList>
    </citation>
    <scope>NUCLEOTIDE SEQUENCE [LARGE SCALE GENOMIC DNA]</scope>
    <source>
        <tissue evidence="1">The whole plant</tissue>
    </source>
</reference>
<reference evidence="1 2" key="1">
    <citation type="journal article" date="2016" name="Sci. Rep.">
        <title>The Dendrobium catenatum Lindl. genome sequence provides insights into polysaccharide synthase, floral development and adaptive evolution.</title>
        <authorList>
            <person name="Zhang G.Q."/>
            <person name="Xu Q."/>
            <person name="Bian C."/>
            <person name="Tsai W.C."/>
            <person name="Yeh C.M."/>
            <person name="Liu K.W."/>
            <person name="Yoshida K."/>
            <person name="Zhang L.S."/>
            <person name="Chang S.B."/>
            <person name="Chen F."/>
            <person name="Shi Y."/>
            <person name="Su Y.Y."/>
            <person name="Zhang Y.Q."/>
            <person name="Chen L.J."/>
            <person name="Yin Y."/>
            <person name="Lin M."/>
            <person name="Huang H."/>
            <person name="Deng H."/>
            <person name="Wang Z.W."/>
            <person name="Zhu S.L."/>
            <person name="Zhao X."/>
            <person name="Deng C."/>
            <person name="Niu S.C."/>
            <person name="Huang J."/>
            <person name="Wang M."/>
            <person name="Liu G.H."/>
            <person name="Yang H.J."/>
            <person name="Xiao X.J."/>
            <person name="Hsiao Y.Y."/>
            <person name="Wu W.L."/>
            <person name="Chen Y.Y."/>
            <person name="Mitsuda N."/>
            <person name="Ohme-Takagi M."/>
            <person name="Luo Y.B."/>
            <person name="Van de Peer Y."/>
            <person name="Liu Z.J."/>
        </authorList>
    </citation>
    <scope>NUCLEOTIDE SEQUENCE [LARGE SCALE GENOMIC DNA]</scope>
    <source>
        <tissue evidence="1">The whole plant</tissue>
    </source>
</reference>
<protein>
    <submittedName>
        <fullName evidence="1">Uncharacterized protein</fullName>
    </submittedName>
</protein>
<evidence type="ECO:0000313" key="1">
    <source>
        <dbReference type="EMBL" id="PKU82516.1"/>
    </source>
</evidence>
<organism evidence="1 2">
    <name type="scientific">Dendrobium catenatum</name>
    <dbReference type="NCBI Taxonomy" id="906689"/>
    <lineage>
        <taxon>Eukaryota</taxon>
        <taxon>Viridiplantae</taxon>
        <taxon>Streptophyta</taxon>
        <taxon>Embryophyta</taxon>
        <taxon>Tracheophyta</taxon>
        <taxon>Spermatophyta</taxon>
        <taxon>Magnoliopsida</taxon>
        <taxon>Liliopsida</taxon>
        <taxon>Asparagales</taxon>
        <taxon>Orchidaceae</taxon>
        <taxon>Epidendroideae</taxon>
        <taxon>Malaxideae</taxon>
        <taxon>Dendrobiinae</taxon>
        <taxon>Dendrobium</taxon>
    </lineage>
</organism>
<evidence type="ECO:0000313" key="2">
    <source>
        <dbReference type="Proteomes" id="UP000233837"/>
    </source>
</evidence>
<name>A0A2I0X3N2_9ASPA</name>
<keyword evidence="2" id="KW-1185">Reference proteome</keyword>
<accession>A0A2I0X3N2</accession>
<proteinExistence type="predicted"/>